<gene>
    <name evidence="1" type="ORF">GCM10022380_57820</name>
</gene>
<comment type="caution">
    <text evidence="1">The sequence shown here is derived from an EMBL/GenBank/DDBJ whole genome shotgun (WGS) entry which is preliminary data.</text>
</comment>
<protein>
    <submittedName>
        <fullName evidence="1">Uncharacterized protein</fullName>
    </submittedName>
</protein>
<organism evidence="1 2">
    <name type="scientific">Amycolatopsis tucumanensis</name>
    <dbReference type="NCBI Taxonomy" id="401106"/>
    <lineage>
        <taxon>Bacteria</taxon>
        <taxon>Bacillati</taxon>
        <taxon>Actinomycetota</taxon>
        <taxon>Actinomycetes</taxon>
        <taxon>Pseudonocardiales</taxon>
        <taxon>Pseudonocardiaceae</taxon>
        <taxon>Amycolatopsis</taxon>
    </lineage>
</organism>
<evidence type="ECO:0000313" key="1">
    <source>
        <dbReference type="EMBL" id="GAA3831698.1"/>
    </source>
</evidence>
<dbReference type="Proteomes" id="UP001501624">
    <property type="component" value="Unassembled WGS sequence"/>
</dbReference>
<proteinExistence type="predicted"/>
<keyword evidence="2" id="KW-1185">Reference proteome</keyword>
<reference evidence="2" key="1">
    <citation type="journal article" date="2019" name="Int. J. Syst. Evol. Microbiol.">
        <title>The Global Catalogue of Microorganisms (GCM) 10K type strain sequencing project: providing services to taxonomists for standard genome sequencing and annotation.</title>
        <authorList>
            <consortium name="The Broad Institute Genomics Platform"/>
            <consortium name="The Broad Institute Genome Sequencing Center for Infectious Disease"/>
            <person name="Wu L."/>
            <person name="Ma J."/>
        </authorList>
    </citation>
    <scope>NUCLEOTIDE SEQUENCE [LARGE SCALE GENOMIC DNA]</scope>
    <source>
        <strain evidence="2">JCM 17017</strain>
    </source>
</reference>
<evidence type="ECO:0000313" key="2">
    <source>
        <dbReference type="Proteomes" id="UP001501624"/>
    </source>
</evidence>
<name>A0ABP7J0P5_9PSEU</name>
<accession>A0ABP7J0P5</accession>
<dbReference type="RefSeq" id="WP_237335738.1">
    <property type="nucleotide sequence ID" value="NZ_BAABCM010000009.1"/>
</dbReference>
<sequence length="99" mass="11101">MKQSVMEGPALVAFRLSEEQAAGRYLAARREMLRLRSQVTAIGRLVSQHPRRLDYRASLKAAATAHGAAVQRAELAYQRWQQAQLRSDSYWTDTAGRAA</sequence>
<dbReference type="EMBL" id="BAABCM010000009">
    <property type="protein sequence ID" value="GAA3831698.1"/>
    <property type="molecule type" value="Genomic_DNA"/>
</dbReference>